<sequence>MDLTFPGSERKAMTNTSPLIQQVRAYWEALRDGTHLPARTLVDPRGLSGALEHTFLLEQIAPGMARFRLAGMHFFDLMGMEVKGMPLSALITPASRDRLAQDMGQLFAGRAILDLWLEAERGLGLPALKGRMILLPITGTNGQPDMALGCLETQGETGRKPRRFGIAQIVQEPILQTKPEVSAQPILGLAESQAPFTPTAGRPHLRLVHSRD</sequence>
<keyword evidence="2" id="KW-1185">Reference proteome</keyword>
<protein>
    <submittedName>
        <fullName evidence="1">PAS domain-containing protein</fullName>
    </submittedName>
</protein>
<organism evidence="1 2">
    <name type="scientific">Fuscibacter oryzae</name>
    <dbReference type="NCBI Taxonomy" id="2803939"/>
    <lineage>
        <taxon>Bacteria</taxon>
        <taxon>Pseudomonadati</taxon>
        <taxon>Pseudomonadota</taxon>
        <taxon>Alphaproteobacteria</taxon>
        <taxon>Rhodobacterales</taxon>
        <taxon>Paracoccaceae</taxon>
        <taxon>Fuscibacter</taxon>
    </lineage>
</organism>
<name>A0A8J7MMP6_9RHOB</name>
<accession>A0A8J7MMP6</accession>
<dbReference type="RefSeq" id="WP_202658828.1">
    <property type="nucleotide sequence ID" value="NZ_JAESVP010000003.1"/>
</dbReference>
<comment type="caution">
    <text evidence="1">The sequence shown here is derived from an EMBL/GenBank/DDBJ whole genome shotgun (WGS) entry which is preliminary data.</text>
</comment>
<dbReference type="EMBL" id="JAESVP010000003">
    <property type="protein sequence ID" value="MBL4927675.1"/>
    <property type="molecule type" value="Genomic_DNA"/>
</dbReference>
<gene>
    <name evidence="1" type="ORF">JI744_06120</name>
</gene>
<reference evidence="1" key="1">
    <citation type="submission" date="2021-01" db="EMBL/GenBank/DDBJ databases">
        <title>Genome seq and assembly of Tabrizicola sp. KVB23.</title>
        <authorList>
            <person name="Chhetri G."/>
        </authorList>
    </citation>
    <scope>NUCLEOTIDE SEQUENCE</scope>
    <source>
        <strain evidence="1">KVB23</strain>
    </source>
</reference>
<evidence type="ECO:0000313" key="2">
    <source>
        <dbReference type="Proteomes" id="UP000619033"/>
    </source>
</evidence>
<dbReference type="Pfam" id="PF07310">
    <property type="entry name" value="PAS_5"/>
    <property type="match status" value="1"/>
</dbReference>
<proteinExistence type="predicted"/>
<dbReference type="AlphaFoldDB" id="A0A8J7MMP6"/>
<dbReference type="InterPro" id="IPR009922">
    <property type="entry name" value="DUF1457"/>
</dbReference>
<evidence type="ECO:0000313" key="1">
    <source>
        <dbReference type="EMBL" id="MBL4927675.1"/>
    </source>
</evidence>
<dbReference type="Proteomes" id="UP000619033">
    <property type="component" value="Unassembled WGS sequence"/>
</dbReference>